<proteinExistence type="inferred from homology"/>
<dbReference type="Gene3D" id="1.10.600.10">
    <property type="entry name" value="Farnesyl Diphosphate Synthase"/>
    <property type="match status" value="1"/>
</dbReference>
<comment type="pathway">
    <text evidence="5">Pheromone biosynthesis.</text>
</comment>
<gene>
    <name evidence="7" type="ORF">BEMITA_LOCUS12403</name>
</gene>
<keyword evidence="2 6" id="KW-0808">Transferase</keyword>
<dbReference type="KEGG" id="btab:109037955"/>
<protein>
    <recommendedName>
        <fullName evidence="9">Farnesyl diphosphate synthase</fullName>
    </recommendedName>
</protein>
<keyword evidence="4" id="KW-0460">Magnesium</keyword>
<name>A0A9P0AMQ2_BEMTA</name>
<dbReference type="GO" id="GO:0004337">
    <property type="term" value="F:(2E,6E)-farnesyl diphosphate synthase activity"/>
    <property type="evidence" value="ECO:0007669"/>
    <property type="project" value="TreeGrafter"/>
</dbReference>
<evidence type="ECO:0008006" key="9">
    <source>
        <dbReference type="Google" id="ProtNLM"/>
    </source>
</evidence>
<dbReference type="AlphaFoldDB" id="A0A9P0AMQ2"/>
<comment type="cofactor">
    <cofactor evidence="1">
        <name>Mg(2+)</name>
        <dbReference type="ChEBI" id="CHEBI:18420"/>
    </cofactor>
</comment>
<evidence type="ECO:0000256" key="1">
    <source>
        <dbReference type="ARBA" id="ARBA00001946"/>
    </source>
</evidence>
<dbReference type="PANTHER" id="PTHR11525">
    <property type="entry name" value="FARNESYL-PYROPHOSPHATE SYNTHETASE"/>
    <property type="match status" value="1"/>
</dbReference>
<dbReference type="GO" id="GO:0004161">
    <property type="term" value="F:dimethylallyltranstransferase activity"/>
    <property type="evidence" value="ECO:0007669"/>
    <property type="project" value="TreeGrafter"/>
</dbReference>
<keyword evidence="3" id="KW-0479">Metal-binding</keyword>
<dbReference type="GO" id="GO:0005737">
    <property type="term" value="C:cytoplasm"/>
    <property type="evidence" value="ECO:0007669"/>
    <property type="project" value="TreeGrafter"/>
</dbReference>
<dbReference type="GO" id="GO:0042811">
    <property type="term" value="P:pheromone biosynthetic process"/>
    <property type="evidence" value="ECO:0007669"/>
    <property type="project" value="UniProtKB-ARBA"/>
</dbReference>
<evidence type="ECO:0000256" key="3">
    <source>
        <dbReference type="ARBA" id="ARBA00022723"/>
    </source>
</evidence>
<dbReference type="InterPro" id="IPR039702">
    <property type="entry name" value="FPS1-like"/>
</dbReference>
<dbReference type="GO" id="GO:0046872">
    <property type="term" value="F:metal ion binding"/>
    <property type="evidence" value="ECO:0007669"/>
    <property type="project" value="UniProtKB-KW"/>
</dbReference>
<organism evidence="7 8">
    <name type="scientific">Bemisia tabaci</name>
    <name type="common">Sweetpotato whitefly</name>
    <name type="synonym">Aleurodes tabaci</name>
    <dbReference type="NCBI Taxonomy" id="7038"/>
    <lineage>
        <taxon>Eukaryota</taxon>
        <taxon>Metazoa</taxon>
        <taxon>Ecdysozoa</taxon>
        <taxon>Arthropoda</taxon>
        <taxon>Hexapoda</taxon>
        <taxon>Insecta</taxon>
        <taxon>Pterygota</taxon>
        <taxon>Neoptera</taxon>
        <taxon>Paraneoptera</taxon>
        <taxon>Hemiptera</taxon>
        <taxon>Sternorrhyncha</taxon>
        <taxon>Aleyrodoidea</taxon>
        <taxon>Aleyrodidae</taxon>
        <taxon>Aleyrodinae</taxon>
        <taxon>Bemisia</taxon>
    </lineage>
</organism>
<dbReference type="SUPFAM" id="SSF48576">
    <property type="entry name" value="Terpenoid synthases"/>
    <property type="match status" value="1"/>
</dbReference>
<evidence type="ECO:0000256" key="6">
    <source>
        <dbReference type="RuleBase" id="RU004466"/>
    </source>
</evidence>
<dbReference type="PANTHER" id="PTHR11525:SF0">
    <property type="entry name" value="FARNESYL PYROPHOSPHATE SYNTHASE"/>
    <property type="match status" value="1"/>
</dbReference>
<reference evidence="7" key="1">
    <citation type="submission" date="2021-12" db="EMBL/GenBank/DDBJ databases">
        <authorList>
            <person name="King R."/>
        </authorList>
    </citation>
    <scope>NUCLEOTIDE SEQUENCE</scope>
</reference>
<keyword evidence="8" id="KW-1185">Reference proteome</keyword>
<dbReference type="Proteomes" id="UP001152759">
    <property type="component" value="Chromosome 8"/>
</dbReference>
<dbReference type="InterPro" id="IPR000092">
    <property type="entry name" value="Polyprenyl_synt"/>
</dbReference>
<dbReference type="InterPro" id="IPR008949">
    <property type="entry name" value="Isoprenoid_synthase_dom_sf"/>
</dbReference>
<dbReference type="EMBL" id="OU963869">
    <property type="protein sequence ID" value="CAH0394061.1"/>
    <property type="molecule type" value="Genomic_DNA"/>
</dbReference>
<evidence type="ECO:0000256" key="5">
    <source>
        <dbReference type="ARBA" id="ARBA00033740"/>
    </source>
</evidence>
<sequence length="399" mass="46191">MTKGSFRGVSTVFTCVKCSLFGELLSRRGTTGATRHVHSSRTCFRDFPKAALTSDRAHIEARESWRKKELHNFITLLPDIVQNLTQDNKLYEYESANKWLAQVLQHNLQGGEKKRGLSLLQSYRILAAPEDVEPNNIRKAQIMGWCVEMLNTSLLMTVNALDKTGEELPDWYYEASGKNVYDPARIIETAMHKLLWETFSREPYYSNAQFLIHDTTHKAMMGHVLDRQTRGDHSLDLFTMNRYSAIVQYTASHPSFKLPVMLALNMAGIQDPEIHRQASTILKEMGQFYQVQKDNHNFESDNPTAEDDIANRKCSWLAVVALQRVTKAQREILQENYGSEDPEKIRTVKNLYHELGLPSVFKRYENHSYELLCTQIQQISRGIPHRIFLHFLDKWTHRD</sequence>
<dbReference type="GO" id="GO:0045337">
    <property type="term" value="P:farnesyl diphosphate biosynthetic process"/>
    <property type="evidence" value="ECO:0007669"/>
    <property type="project" value="TreeGrafter"/>
</dbReference>
<evidence type="ECO:0000313" key="8">
    <source>
        <dbReference type="Proteomes" id="UP001152759"/>
    </source>
</evidence>
<evidence type="ECO:0000256" key="4">
    <source>
        <dbReference type="ARBA" id="ARBA00022842"/>
    </source>
</evidence>
<accession>A0A9P0AMQ2</accession>
<evidence type="ECO:0000313" key="7">
    <source>
        <dbReference type="EMBL" id="CAH0394061.1"/>
    </source>
</evidence>
<evidence type="ECO:0000256" key="2">
    <source>
        <dbReference type="ARBA" id="ARBA00022679"/>
    </source>
</evidence>
<dbReference type="Pfam" id="PF00348">
    <property type="entry name" value="polyprenyl_synt"/>
    <property type="match status" value="1"/>
</dbReference>
<comment type="similarity">
    <text evidence="6">Belongs to the FPP/GGPP synthase family.</text>
</comment>